<sequence length="155" mass="18455">MKRKPKKHNKDETFGLVSLQLLKKGFWVSINKSEIKNNEYHMQCSNFETTKRVKILICKDENFSGKWMLDEKNDDYNFPDLFYVFVGYNKSFKKPKLFVVPSQIVSEYIKKDGKVWISGYTKKGQLHKNIQKRGFDIESKDEKKYLNKWNLLGLD</sequence>
<comment type="caution">
    <text evidence="1">The sequence shown here is derived from an EMBL/GenBank/DDBJ whole genome shotgun (WGS) entry which is preliminary data.</text>
</comment>
<accession>A0A0G0RD21</accession>
<organism evidence="1 2">
    <name type="scientific">Candidatus Curtissbacteria bacterium GW2011_GWA1_40_16</name>
    <dbReference type="NCBI Taxonomy" id="1618405"/>
    <lineage>
        <taxon>Bacteria</taxon>
        <taxon>Candidatus Curtissiibacteriota</taxon>
    </lineage>
</organism>
<gene>
    <name evidence="1" type="ORF">UT84_C0012G0001</name>
</gene>
<reference evidence="1 2" key="1">
    <citation type="journal article" date="2015" name="Nature">
        <title>rRNA introns, odd ribosomes, and small enigmatic genomes across a large radiation of phyla.</title>
        <authorList>
            <person name="Brown C.T."/>
            <person name="Hug L.A."/>
            <person name="Thomas B.C."/>
            <person name="Sharon I."/>
            <person name="Castelle C.J."/>
            <person name="Singh A."/>
            <person name="Wilkins M.J."/>
            <person name="Williams K.H."/>
            <person name="Banfield J.F."/>
        </authorList>
    </citation>
    <scope>NUCLEOTIDE SEQUENCE [LARGE SCALE GENOMIC DNA]</scope>
</reference>
<dbReference type="EMBL" id="LBYI01000012">
    <property type="protein sequence ID" value="KKR50298.1"/>
    <property type="molecule type" value="Genomic_DNA"/>
</dbReference>
<name>A0A0G0RD21_9BACT</name>
<evidence type="ECO:0000313" key="1">
    <source>
        <dbReference type="EMBL" id="KKR50298.1"/>
    </source>
</evidence>
<dbReference type="AlphaFoldDB" id="A0A0G0RD21"/>
<proteinExistence type="predicted"/>
<protein>
    <submittedName>
        <fullName evidence="1">Uncharacterized protein</fullName>
    </submittedName>
</protein>
<evidence type="ECO:0000313" key="2">
    <source>
        <dbReference type="Proteomes" id="UP000034531"/>
    </source>
</evidence>
<dbReference type="Proteomes" id="UP000034531">
    <property type="component" value="Unassembled WGS sequence"/>
</dbReference>